<dbReference type="Gene3D" id="3.40.47.10">
    <property type="match status" value="1"/>
</dbReference>
<dbReference type="Proteomes" id="UP001589605">
    <property type="component" value="Unassembled WGS sequence"/>
</dbReference>
<dbReference type="Pfam" id="PF08541">
    <property type="entry name" value="ACP_syn_III_C"/>
    <property type="match status" value="1"/>
</dbReference>
<evidence type="ECO:0000313" key="6">
    <source>
        <dbReference type="Proteomes" id="UP001589605"/>
    </source>
</evidence>
<evidence type="ECO:0000313" key="5">
    <source>
        <dbReference type="EMBL" id="MFB9054460.1"/>
    </source>
</evidence>
<name>A0ABV5F4U7_9FLAO</name>
<feature type="domain" description="Beta-ketoacyl-[acyl-carrier-protein] synthase III N-terminal" evidence="4">
    <location>
        <begin position="129"/>
        <end position="199"/>
    </location>
</feature>
<organism evidence="5 6">
    <name type="scientific">Formosa undariae</name>
    <dbReference type="NCBI Taxonomy" id="1325436"/>
    <lineage>
        <taxon>Bacteria</taxon>
        <taxon>Pseudomonadati</taxon>
        <taxon>Bacteroidota</taxon>
        <taxon>Flavobacteriia</taxon>
        <taxon>Flavobacteriales</taxon>
        <taxon>Flavobacteriaceae</taxon>
        <taxon>Formosa</taxon>
    </lineage>
</organism>
<dbReference type="Pfam" id="PF08545">
    <property type="entry name" value="ACP_syn_III"/>
    <property type="match status" value="1"/>
</dbReference>
<dbReference type="PANTHER" id="PTHR34069">
    <property type="entry name" value="3-OXOACYL-[ACYL-CARRIER-PROTEIN] SYNTHASE 3"/>
    <property type="match status" value="1"/>
</dbReference>
<keyword evidence="1" id="KW-0808">Transferase</keyword>
<evidence type="ECO:0000256" key="1">
    <source>
        <dbReference type="ARBA" id="ARBA00022679"/>
    </source>
</evidence>
<dbReference type="InterPro" id="IPR013747">
    <property type="entry name" value="ACP_syn_III_C"/>
</dbReference>
<dbReference type="EMBL" id="JBHMEZ010000013">
    <property type="protein sequence ID" value="MFB9054460.1"/>
    <property type="molecule type" value="Genomic_DNA"/>
</dbReference>
<evidence type="ECO:0000259" key="3">
    <source>
        <dbReference type="Pfam" id="PF08541"/>
    </source>
</evidence>
<dbReference type="CDD" id="cd00830">
    <property type="entry name" value="KAS_III"/>
    <property type="match status" value="1"/>
</dbReference>
<protein>
    <submittedName>
        <fullName evidence="5">3-oxoacyl-ACP synthase III family protein</fullName>
    </submittedName>
</protein>
<dbReference type="RefSeq" id="WP_382384099.1">
    <property type="nucleotide sequence ID" value="NZ_JBHMEZ010000013.1"/>
</dbReference>
<accession>A0ABV5F4U7</accession>
<dbReference type="SUPFAM" id="SSF53901">
    <property type="entry name" value="Thiolase-like"/>
    <property type="match status" value="1"/>
</dbReference>
<dbReference type="InterPro" id="IPR016039">
    <property type="entry name" value="Thiolase-like"/>
</dbReference>
<evidence type="ECO:0000259" key="4">
    <source>
        <dbReference type="Pfam" id="PF08545"/>
    </source>
</evidence>
<reference evidence="5 6" key="1">
    <citation type="submission" date="2024-09" db="EMBL/GenBank/DDBJ databases">
        <authorList>
            <person name="Sun Q."/>
            <person name="Mori K."/>
        </authorList>
    </citation>
    <scope>NUCLEOTIDE SEQUENCE [LARGE SCALE GENOMIC DNA]</scope>
    <source>
        <strain evidence="5 6">CECT 8286</strain>
    </source>
</reference>
<keyword evidence="6" id="KW-1185">Reference proteome</keyword>
<evidence type="ECO:0000256" key="2">
    <source>
        <dbReference type="ARBA" id="ARBA00023315"/>
    </source>
</evidence>
<dbReference type="PANTHER" id="PTHR34069:SF2">
    <property type="entry name" value="BETA-KETOACYL-[ACYL-CARRIER-PROTEIN] SYNTHASE III"/>
    <property type="match status" value="1"/>
</dbReference>
<gene>
    <name evidence="5" type="ORF">ACFFVB_15330</name>
</gene>
<sequence>MNIKITGTGSYIPSIVQKNDSFLNHSFLNNDGTPFENDNTVIIDKFKSITGISERRYVKEEYTSSDIGFFAAQKAIDNANIDPETLDYIIFAHNFGDIKFGTIQSDMLPGLAVRVKNKLHIKNPKCVAYDLLFGCPGWIEGVIQAQAFIKAGIAKRCLVIGSETLSRVVDKHDRDAMIFSDGAGACILEETNEASGIFSHITESYTLDNAFHLSSGKSFNPDLDPNTKYIKMDGRKIYEFALKHVPAAMKACLDESGVDIKEVKKIFIHQANEKMDDAILKRFYRQFKMPIPDNVMPMTIGNLGNSSVATVPTLFDMVRHNKLENHSLNTGDVIIFASVGAGMHINAIVYKY</sequence>
<dbReference type="InterPro" id="IPR013751">
    <property type="entry name" value="ACP_syn_III_N"/>
</dbReference>
<comment type="caution">
    <text evidence="5">The sequence shown here is derived from an EMBL/GenBank/DDBJ whole genome shotgun (WGS) entry which is preliminary data.</text>
</comment>
<feature type="domain" description="Beta-ketoacyl-[acyl-carrier-protein] synthase III C-terminal" evidence="3">
    <location>
        <begin position="253"/>
        <end position="352"/>
    </location>
</feature>
<keyword evidence="2" id="KW-0012">Acyltransferase</keyword>
<proteinExistence type="predicted"/>